<sequence length="258" mass="29132">MSIKLPEPVTNIPYTLLLEPYLTKENLDQVYSSATHEDGSQIILAHQDSDTSSVTVYQAFSDPIADYAVKYQTFEGAPGYKTTRMTWIKPSFLWMQYRSGWNTKDARQTRTLAIQLTAPFFDSLVQSAVRSSYRHHTRSNNDGADIYSTKEDWDHARGQTNVVVQWDPQYTPNVQTPERVTGTTRRAIQLGLKGDAAAMLARGVAVTSGDGQTNGVLSIEDITPFVNEMRIRLEADKNKTGNERFANLWVPKERPYNC</sequence>
<evidence type="ECO:0000313" key="2">
    <source>
        <dbReference type="Proteomes" id="UP000193560"/>
    </source>
</evidence>
<dbReference type="PANTHER" id="PTHR38567">
    <property type="entry name" value="DUF4291 DOMAIN-CONTAINING PROTEIN"/>
    <property type="match status" value="1"/>
</dbReference>
<keyword evidence="2" id="KW-1185">Reference proteome</keyword>
<dbReference type="InterPro" id="IPR025633">
    <property type="entry name" value="DUF4291"/>
</dbReference>
<proteinExistence type="predicted"/>
<dbReference type="PANTHER" id="PTHR38567:SF1">
    <property type="entry name" value="DUF4291 DOMAIN-CONTAINING PROTEIN"/>
    <property type="match status" value="1"/>
</dbReference>
<dbReference type="Pfam" id="PF14124">
    <property type="entry name" value="DUF4291"/>
    <property type="match status" value="1"/>
</dbReference>
<dbReference type="Proteomes" id="UP000193560">
    <property type="component" value="Unassembled WGS sequence"/>
</dbReference>
<protein>
    <submittedName>
        <fullName evidence="1">Uncharacterized protein</fullName>
    </submittedName>
</protein>
<dbReference type="OrthoDB" id="413653at2759"/>
<comment type="caution">
    <text evidence="1">The sequence shown here is derived from an EMBL/GenBank/DDBJ whole genome shotgun (WGS) entry which is preliminary data.</text>
</comment>
<dbReference type="STRING" id="90262.A0A1X2J1I2"/>
<gene>
    <name evidence="1" type="ORF">BCR42DRAFT_400637</name>
</gene>
<dbReference type="EMBL" id="MCGE01000001">
    <property type="protein sequence ID" value="ORZ25668.1"/>
    <property type="molecule type" value="Genomic_DNA"/>
</dbReference>
<organism evidence="1 2">
    <name type="scientific">Absidia repens</name>
    <dbReference type="NCBI Taxonomy" id="90262"/>
    <lineage>
        <taxon>Eukaryota</taxon>
        <taxon>Fungi</taxon>
        <taxon>Fungi incertae sedis</taxon>
        <taxon>Mucoromycota</taxon>
        <taxon>Mucoromycotina</taxon>
        <taxon>Mucoromycetes</taxon>
        <taxon>Mucorales</taxon>
        <taxon>Cunninghamellaceae</taxon>
        <taxon>Absidia</taxon>
    </lineage>
</organism>
<evidence type="ECO:0000313" key="1">
    <source>
        <dbReference type="EMBL" id="ORZ25668.1"/>
    </source>
</evidence>
<reference evidence="1 2" key="1">
    <citation type="submission" date="2016-07" db="EMBL/GenBank/DDBJ databases">
        <title>Pervasive Adenine N6-methylation of Active Genes in Fungi.</title>
        <authorList>
            <consortium name="DOE Joint Genome Institute"/>
            <person name="Mondo S.J."/>
            <person name="Dannebaum R.O."/>
            <person name="Kuo R.C."/>
            <person name="Labutti K."/>
            <person name="Haridas S."/>
            <person name="Kuo A."/>
            <person name="Salamov A."/>
            <person name="Ahrendt S.R."/>
            <person name="Lipzen A."/>
            <person name="Sullivan W."/>
            <person name="Andreopoulos W.B."/>
            <person name="Clum A."/>
            <person name="Lindquist E."/>
            <person name="Daum C."/>
            <person name="Ramamoorthy G.K."/>
            <person name="Gryganskyi A."/>
            <person name="Culley D."/>
            <person name="Magnuson J.K."/>
            <person name="James T.Y."/>
            <person name="O'Malley M.A."/>
            <person name="Stajich J.E."/>
            <person name="Spatafora J.W."/>
            <person name="Visel A."/>
            <person name="Grigoriev I.V."/>
        </authorList>
    </citation>
    <scope>NUCLEOTIDE SEQUENCE [LARGE SCALE GENOMIC DNA]</scope>
    <source>
        <strain evidence="1 2">NRRL 1336</strain>
    </source>
</reference>
<name>A0A1X2J1I2_9FUNG</name>
<accession>A0A1X2J1I2</accession>
<dbReference type="AlphaFoldDB" id="A0A1X2J1I2"/>